<sequence>MNSKAIPHSCVHIFRLLPLHHLISRIPLAMPSSFSVSSSPPRIIHRILFLSRLIEFQFLRGRGPVIRISSAVGSSSSAFGESRFYHLAEPFEGVAFGLLRFAEGC</sequence>
<accession>A0ABR4AGP3</accession>
<name>A0ABR4AGP3_9LECA</name>
<dbReference type="EMBL" id="JBEFKJ010000008">
    <property type="protein sequence ID" value="KAL2044954.1"/>
    <property type="molecule type" value="Genomic_DNA"/>
</dbReference>
<comment type="caution">
    <text evidence="1">The sequence shown here is derived from an EMBL/GenBank/DDBJ whole genome shotgun (WGS) entry which is preliminary data.</text>
</comment>
<keyword evidence="2" id="KW-1185">Reference proteome</keyword>
<dbReference type="Proteomes" id="UP001590950">
    <property type="component" value="Unassembled WGS sequence"/>
</dbReference>
<proteinExistence type="predicted"/>
<organism evidence="1 2">
    <name type="scientific">Stereocaulon virgatum</name>
    <dbReference type="NCBI Taxonomy" id="373712"/>
    <lineage>
        <taxon>Eukaryota</taxon>
        <taxon>Fungi</taxon>
        <taxon>Dikarya</taxon>
        <taxon>Ascomycota</taxon>
        <taxon>Pezizomycotina</taxon>
        <taxon>Lecanoromycetes</taxon>
        <taxon>OSLEUM clade</taxon>
        <taxon>Lecanoromycetidae</taxon>
        <taxon>Lecanorales</taxon>
        <taxon>Lecanorineae</taxon>
        <taxon>Stereocaulaceae</taxon>
        <taxon>Stereocaulon</taxon>
    </lineage>
</organism>
<reference evidence="1 2" key="1">
    <citation type="submission" date="2024-09" db="EMBL/GenBank/DDBJ databases">
        <title>Rethinking Asexuality: The Enigmatic Case of Functional Sexual Genes in Lepraria (Stereocaulaceae).</title>
        <authorList>
            <person name="Doellman M."/>
            <person name="Sun Y."/>
            <person name="Barcenas-Pena A."/>
            <person name="Lumbsch H.T."/>
            <person name="Grewe F."/>
        </authorList>
    </citation>
    <scope>NUCLEOTIDE SEQUENCE [LARGE SCALE GENOMIC DNA]</scope>
    <source>
        <strain evidence="1 2">Mercado 3170</strain>
    </source>
</reference>
<evidence type="ECO:0000313" key="1">
    <source>
        <dbReference type="EMBL" id="KAL2044954.1"/>
    </source>
</evidence>
<evidence type="ECO:0000313" key="2">
    <source>
        <dbReference type="Proteomes" id="UP001590950"/>
    </source>
</evidence>
<gene>
    <name evidence="1" type="ORF">N7G274_002729</name>
</gene>
<protein>
    <submittedName>
        <fullName evidence="1">Uncharacterized protein</fullName>
    </submittedName>
</protein>